<feature type="domain" description="DAPG hydrolase PhiG" evidence="6">
    <location>
        <begin position="49"/>
        <end position="254"/>
    </location>
</feature>
<dbReference type="RefSeq" id="WP_083128336.1">
    <property type="nucleotide sequence ID" value="NZ_MVIM01000017.1"/>
</dbReference>
<dbReference type="eggNOG" id="ENOG502Z8Q4">
    <property type="taxonomic scope" value="Bacteria"/>
</dbReference>
<organism evidence="7 8">
    <name type="scientific">Mycolicibacterium tusciae</name>
    <dbReference type="NCBI Taxonomy" id="75922"/>
    <lineage>
        <taxon>Bacteria</taxon>
        <taxon>Bacillati</taxon>
        <taxon>Actinomycetota</taxon>
        <taxon>Actinomycetes</taxon>
        <taxon>Mycobacteriales</taxon>
        <taxon>Mycobacteriaceae</taxon>
        <taxon>Mycolicibacterium</taxon>
    </lineage>
</organism>
<proteinExistence type="inferred from homology"/>
<dbReference type="Proteomes" id="UP000192411">
    <property type="component" value="Unassembled WGS sequence"/>
</dbReference>
<sequence>MSAYLGYRDADGDTPWGTYFNPEMAELPRHVVVALEHGPQADQTLLGFDSAGTILDEGYQQTENGFGQLRGGGFQVSVRTEMPGVTPAMWDWWFGWHGSETTRYKLWHPRAHASARWSDNGGDGSWVGRTSLIEEYLGSSYTKAAIQFVEPQVIGLEPTRLGSDVAVCARLGSAEVPVDIGWFVHHVRATADGAEMRSRFWMGGPHIGLRKGNMLADAVIRPVAAHQLPAPRDLLVHCAQEMNHLAGFLPAVYAQFAGA</sequence>
<dbReference type="OrthoDB" id="2052122at2"/>
<dbReference type="STRING" id="75922.BST47_24185"/>
<keyword evidence="2" id="KW-0479">Metal-binding</keyword>
<evidence type="ECO:0000256" key="5">
    <source>
        <dbReference type="ARBA" id="ARBA00023459"/>
    </source>
</evidence>
<keyword evidence="8" id="KW-1185">Reference proteome</keyword>
<comment type="cofactor">
    <cofactor evidence="1">
        <name>Zn(2+)</name>
        <dbReference type="ChEBI" id="CHEBI:29105"/>
    </cofactor>
</comment>
<dbReference type="GO" id="GO:0046872">
    <property type="term" value="F:metal ion binding"/>
    <property type="evidence" value="ECO:0007669"/>
    <property type="project" value="UniProtKB-KW"/>
</dbReference>
<name>A0A1X0JIE2_9MYCO</name>
<evidence type="ECO:0000259" key="6">
    <source>
        <dbReference type="Pfam" id="PF18089"/>
    </source>
</evidence>
<evidence type="ECO:0000256" key="1">
    <source>
        <dbReference type="ARBA" id="ARBA00001947"/>
    </source>
</evidence>
<evidence type="ECO:0000313" key="8">
    <source>
        <dbReference type="Proteomes" id="UP000192411"/>
    </source>
</evidence>
<keyword evidence="3" id="KW-0378">Hydrolase</keyword>
<evidence type="ECO:0000256" key="4">
    <source>
        <dbReference type="ARBA" id="ARBA00022833"/>
    </source>
</evidence>
<accession>A0A1X0JIE2</accession>
<reference evidence="7 8" key="1">
    <citation type="submission" date="2017-02" db="EMBL/GenBank/DDBJ databases">
        <title>The new phylogeny of genus Mycobacterium.</title>
        <authorList>
            <person name="Tortoli E."/>
            <person name="Trovato A."/>
            <person name="Cirillo D.M."/>
        </authorList>
    </citation>
    <scope>NUCLEOTIDE SEQUENCE [LARGE SCALE GENOMIC DNA]</scope>
    <source>
        <strain evidence="7 8">DSM 44338</strain>
    </source>
</reference>
<gene>
    <name evidence="7" type="ORF">BST47_24185</name>
</gene>
<dbReference type="EMBL" id="MVIM01000017">
    <property type="protein sequence ID" value="ORB62285.1"/>
    <property type="molecule type" value="Genomic_DNA"/>
</dbReference>
<comment type="caution">
    <text evidence="7">The sequence shown here is derived from an EMBL/GenBank/DDBJ whole genome shotgun (WGS) entry which is preliminary data.</text>
</comment>
<evidence type="ECO:0000313" key="7">
    <source>
        <dbReference type="EMBL" id="ORB62285.1"/>
    </source>
</evidence>
<comment type="similarity">
    <text evidence="5">Belongs to the DAPG/phloretin hydrolase family.</text>
</comment>
<dbReference type="InterPro" id="IPR041526">
    <property type="entry name" value="DAPG_hydrolase"/>
</dbReference>
<dbReference type="Pfam" id="PF18089">
    <property type="entry name" value="DAPG_hydrolase"/>
    <property type="match status" value="1"/>
</dbReference>
<evidence type="ECO:0000256" key="2">
    <source>
        <dbReference type="ARBA" id="ARBA00022723"/>
    </source>
</evidence>
<keyword evidence="4" id="KW-0862">Zinc</keyword>
<dbReference type="AlphaFoldDB" id="A0A1X0JIE2"/>
<dbReference type="GO" id="GO:0016787">
    <property type="term" value="F:hydrolase activity"/>
    <property type="evidence" value="ECO:0007669"/>
    <property type="project" value="UniProtKB-KW"/>
</dbReference>
<evidence type="ECO:0000256" key="3">
    <source>
        <dbReference type="ARBA" id="ARBA00022801"/>
    </source>
</evidence>
<protein>
    <recommendedName>
        <fullName evidence="6">DAPG hydrolase PhiG domain-containing protein</fullName>
    </recommendedName>
</protein>